<evidence type="ECO:0000256" key="1">
    <source>
        <dbReference type="ARBA" id="ARBA00022729"/>
    </source>
</evidence>
<dbReference type="InterPro" id="IPR027385">
    <property type="entry name" value="Beta-barrel_OMP"/>
</dbReference>
<dbReference type="eggNOG" id="COG3637">
    <property type="taxonomic scope" value="Bacteria"/>
</dbReference>
<dbReference type="SUPFAM" id="SSF56925">
    <property type="entry name" value="OMPA-like"/>
    <property type="match status" value="1"/>
</dbReference>
<reference evidence="4 5" key="1">
    <citation type="submission" date="2014-06" db="EMBL/GenBank/DDBJ databases">
        <title>Whole Genome Sequences of Three Symbiotic Endozoicomonas Bacteria.</title>
        <authorList>
            <person name="Neave M.J."/>
            <person name="Apprill A."/>
            <person name="Voolstra C.R."/>
        </authorList>
    </citation>
    <scope>NUCLEOTIDE SEQUENCE [LARGE SCALE GENOMIC DNA]</scope>
    <source>
        <strain evidence="4 5">DSM 22380</strain>
    </source>
</reference>
<dbReference type="Pfam" id="PF13505">
    <property type="entry name" value="OMP_b-brl"/>
    <property type="match status" value="1"/>
</dbReference>
<dbReference type="InterPro" id="IPR011250">
    <property type="entry name" value="OMP/PagP_B-barrel"/>
</dbReference>
<evidence type="ECO:0000256" key="2">
    <source>
        <dbReference type="SAM" id="SignalP"/>
    </source>
</evidence>
<evidence type="ECO:0000313" key="5">
    <source>
        <dbReference type="Proteomes" id="UP000027997"/>
    </source>
</evidence>
<keyword evidence="5" id="KW-1185">Reference proteome</keyword>
<evidence type="ECO:0000313" key="4">
    <source>
        <dbReference type="EMBL" id="KEI72254.1"/>
    </source>
</evidence>
<dbReference type="EMBL" id="JOJP01000001">
    <property type="protein sequence ID" value="KEI72254.1"/>
    <property type="molecule type" value="Genomic_DNA"/>
</dbReference>
<keyword evidence="1 2" id="KW-0732">Signal</keyword>
<feature type="signal peptide" evidence="2">
    <location>
        <begin position="1"/>
        <end position="22"/>
    </location>
</feature>
<feature type="chain" id="PRO_5001758817" description="Outer membrane protein beta-barrel domain-containing protein" evidence="2">
    <location>
        <begin position="23"/>
        <end position="251"/>
    </location>
</feature>
<dbReference type="Gene3D" id="2.40.160.20">
    <property type="match status" value="1"/>
</dbReference>
<dbReference type="RefSeq" id="WP_020583847.1">
    <property type="nucleotide sequence ID" value="NZ_JOJP01000001.1"/>
</dbReference>
<gene>
    <name evidence="4" type="ORF">GV64_17295</name>
</gene>
<dbReference type="AlphaFoldDB" id="A0A081KDM8"/>
<name>A0A081KDM8_9GAMM</name>
<dbReference type="Proteomes" id="UP000027997">
    <property type="component" value="Unassembled WGS sequence"/>
</dbReference>
<organism evidence="4 5">
    <name type="scientific">Endozoicomonas elysicola</name>
    <dbReference type="NCBI Taxonomy" id="305900"/>
    <lineage>
        <taxon>Bacteria</taxon>
        <taxon>Pseudomonadati</taxon>
        <taxon>Pseudomonadota</taxon>
        <taxon>Gammaproteobacteria</taxon>
        <taxon>Oceanospirillales</taxon>
        <taxon>Endozoicomonadaceae</taxon>
        <taxon>Endozoicomonas</taxon>
    </lineage>
</organism>
<feature type="domain" description="Outer membrane protein beta-barrel" evidence="3">
    <location>
        <begin position="62"/>
        <end position="251"/>
    </location>
</feature>
<sequence length="251" mass="27424">MIKAFNAILAGMVLAMPVTSHAIDIYAFARGGVAYTQIKDTEATNPFLLPTDPDYGTSPTNGSNGIVGEDNSDDASTGALGLGFVFNRNFRLELEGSMQQASDYQIDLQIGTMVGGGPFNFLLVGTGYNNISIESEVYMLKAYYDMPINKHVAPYFMAGAGYARNKASGVQTFSANPNWNEKWENNTNNEMAWTVGVGVSYLFSKHLALDLGVEHRNLGDWELKNLPATGDESFKGKLESTNVLMGLRYHF</sequence>
<proteinExistence type="predicted"/>
<dbReference type="STRING" id="305900.GV64_17295"/>
<evidence type="ECO:0000259" key="3">
    <source>
        <dbReference type="Pfam" id="PF13505"/>
    </source>
</evidence>
<accession>A0A081KDM8</accession>
<comment type="caution">
    <text evidence="4">The sequence shown here is derived from an EMBL/GenBank/DDBJ whole genome shotgun (WGS) entry which is preliminary data.</text>
</comment>
<protein>
    <recommendedName>
        <fullName evidence="3">Outer membrane protein beta-barrel domain-containing protein</fullName>
    </recommendedName>
</protein>